<evidence type="ECO:0000313" key="1">
    <source>
        <dbReference type="EMBL" id="OBU01605.2"/>
    </source>
</evidence>
<dbReference type="InterPro" id="IPR036188">
    <property type="entry name" value="FAD/NAD-bd_sf"/>
</dbReference>
<protein>
    <recommendedName>
        <fullName evidence="3">FAD/NAD(P)-binding domain-containing protein</fullName>
    </recommendedName>
</protein>
<dbReference type="PANTHER" id="PTHR38688">
    <property type="entry name" value="PYR_REDOX_2 DOMAIN-CONTAINING PROTEIN"/>
    <property type="match status" value="1"/>
</dbReference>
<dbReference type="PANTHER" id="PTHR38688:SF1">
    <property type="entry name" value="FAD_NAD(P)-BINDING DOMAIN-CONTAINING PROTEIN"/>
    <property type="match status" value="1"/>
</dbReference>
<dbReference type="Proteomes" id="UP000091956">
    <property type="component" value="Unassembled WGS sequence"/>
</dbReference>
<dbReference type="EMBL" id="KV460206">
    <property type="protein sequence ID" value="OBU01605.2"/>
    <property type="molecule type" value="Genomic_DNA"/>
</dbReference>
<name>A0A2P2SXR8_9PEZI</name>
<dbReference type="SUPFAM" id="SSF51905">
    <property type="entry name" value="FAD/NAD(P)-binding domain"/>
    <property type="match status" value="1"/>
</dbReference>
<dbReference type="Gene3D" id="3.50.50.60">
    <property type="entry name" value="FAD/NAD(P)-binding domain"/>
    <property type="match status" value="1"/>
</dbReference>
<gene>
    <name evidence="1" type="ORF">VE01_00289</name>
</gene>
<keyword evidence="2" id="KW-1185">Reference proteome</keyword>
<evidence type="ECO:0008006" key="3">
    <source>
        <dbReference type="Google" id="ProtNLM"/>
    </source>
</evidence>
<dbReference type="STRING" id="342668.A0A2P2SXR8"/>
<proteinExistence type="predicted"/>
<accession>A0A2P2SXR8</accession>
<dbReference type="GeneID" id="28833675"/>
<sequence length="483" mass="53072">MNDSNHVITRDYRVFQRLNDPVKIREPQELATMIPINRNLSTLRHLHRRATAVSIWRVPLDHAGLRRFTVDAKKQGTVERVIRDAPSASEHHYGAIVVGGGPAGLATVGTLLDEDVKPILWIDHKFQGGRLNAQYREVPSNTKVSLFIAFARATAAFRKIADQDPTPPAYAALQAMDQDTGCTLAAAGDMVVELTAGLGKETDVVMEYGHVEAGSLNEQGVWSVTTRASPAEAKKAGIPTTRLLVLATGARPLPPRLPETYPYLTPLHLDTALSPTALAEALPRDRDVKIGLVGASHSAILVLRNLYELARSTHPGLRVKWFSRHPLRYAVDKGDWILRDNTGLKGDTAVWARENLEEGVWEQSDVKGYVQKIFTTPGEGEKVAYERELGGRGVDMICEAVGFEKADLPRLERRGEGIGRIEADGLTGGLRDEGGEIGGLKGVGIAWPERVTDKEGNVESAVGLWKFMRYLKRVVPEWAKESK</sequence>
<evidence type="ECO:0000313" key="2">
    <source>
        <dbReference type="Proteomes" id="UP000091956"/>
    </source>
</evidence>
<reference evidence="2" key="2">
    <citation type="journal article" date="2018" name="Nat. Commun.">
        <title>Extreme sensitivity to ultraviolet light in the fungal pathogen causing white-nose syndrome of bats.</title>
        <authorList>
            <person name="Palmer J.M."/>
            <person name="Drees K.P."/>
            <person name="Foster J.T."/>
            <person name="Lindner D.L."/>
        </authorList>
    </citation>
    <scope>NUCLEOTIDE SEQUENCE [LARGE SCALE GENOMIC DNA]</scope>
    <source>
        <strain evidence="2">UAMH 10579</strain>
    </source>
</reference>
<dbReference type="RefSeq" id="XP_018135337.2">
    <property type="nucleotide sequence ID" value="XM_018269821.2"/>
</dbReference>
<organism evidence="1 2">
    <name type="scientific">Pseudogymnoascus verrucosus</name>
    <dbReference type="NCBI Taxonomy" id="342668"/>
    <lineage>
        <taxon>Eukaryota</taxon>
        <taxon>Fungi</taxon>
        <taxon>Dikarya</taxon>
        <taxon>Ascomycota</taxon>
        <taxon>Pezizomycotina</taxon>
        <taxon>Leotiomycetes</taxon>
        <taxon>Thelebolales</taxon>
        <taxon>Thelebolaceae</taxon>
        <taxon>Pseudogymnoascus</taxon>
    </lineage>
</organism>
<dbReference type="InterPro" id="IPR053275">
    <property type="entry name" value="Agnestin_monoxygenase"/>
</dbReference>
<dbReference type="AlphaFoldDB" id="A0A2P2SXR8"/>
<reference evidence="1 2" key="1">
    <citation type="submission" date="2016-03" db="EMBL/GenBank/DDBJ databases">
        <title>Comparative genomics of Pseudogymnoascus destructans, the fungus causing white-nose syndrome of bats.</title>
        <authorList>
            <person name="Palmer J.M."/>
            <person name="Drees K.P."/>
            <person name="Foster J.T."/>
            <person name="Lindner D.L."/>
        </authorList>
    </citation>
    <scope>NUCLEOTIDE SEQUENCE [LARGE SCALE GENOMIC DNA]</scope>
    <source>
        <strain evidence="1 2">UAMH 10579</strain>
    </source>
</reference>